<evidence type="ECO:0000256" key="2">
    <source>
        <dbReference type="ARBA" id="ARBA00012438"/>
    </source>
</evidence>
<proteinExistence type="predicted"/>
<evidence type="ECO:0000313" key="11">
    <source>
        <dbReference type="EMBL" id="MDN3711671.1"/>
    </source>
</evidence>
<keyword evidence="4" id="KW-0808">Transferase</keyword>
<evidence type="ECO:0000256" key="6">
    <source>
        <dbReference type="ARBA" id="ARBA00022777"/>
    </source>
</evidence>
<dbReference type="CDD" id="cd00082">
    <property type="entry name" value="HisKA"/>
    <property type="match status" value="1"/>
</dbReference>
<dbReference type="Proteomes" id="UP001243846">
    <property type="component" value="Unassembled WGS sequence"/>
</dbReference>
<organism evidence="11 12">
    <name type="scientific">Paracoccus cavernae</name>
    <dbReference type="NCBI Taxonomy" id="1571207"/>
    <lineage>
        <taxon>Bacteria</taxon>
        <taxon>Pseudomonadati</taxon>
        <taxon>Pseudomonadota</taxon>
        <taxon>Alphaproteobacteria</taxon>
        <taxon>Rhodobacterales</taxon>
        <taxon>Paracoccaceae</taxon>
        <taxon>Paracoccus</taxon>
    </lineage>
</organism>
<dbReference type="InterPro" id="IPR005467">
    <property type="entry name" value="His_kinase_dom"/>
</dbReference>
<dbReference type="SUPFAM" id="SSF55874">
    <property type="entry name" value="ATPase domain of HSP90 chaperone/DNA topoisomerase II/histidine kinase"/>
    <property type="match status" value="1"/>
</dbReference>
<protein>
    <recommendedName>
        <fullName evidence="2">histidine kinase</fullName>
        <ecNumber evidence="2">2.7.13.3</ecNumber>
    </recommendedName>
</protein>
<dbReference type="Gene3D" id="3.30.565.10">
    <property type="entry name" value="Histidine kinase-like ATPase, C-terminal domain"/>
    <property type="match status" value="1"/>
</dbReference>
<evidence type="ECO:0000259" key="10">
    <source>
        <dbReference type="PROSITE" id="PS50109"/>
    </source>
</evidence>
<dbReference type="SUPFAM" id="SSF47384">
    <property type="entry name" value="Homodimeric domain of signal transducing histidine kinase"/>
    <property type="match status" value="1"/>
</dbReference>
<dbReference type="SMART" id="SM00387">
    <property type="entry name" value="HATPase_c"/>
    <property type="match status" value="1"/>
</dbReference>
<gene>
    <name evidence="11" type="ORF">QWZ10_07205</name>
</gene>
<comment type="caution">
    <text evidence="11">The sequence shown here is derived from an EMBL/GenBank/DDBJ whole genome shotgun (WGS) entry which is preliminary data.</text>
</comment>
<evidence type="ECO:0000256" key="7">
    <source>
        <dbReference type="ARBA" id="ARBA00022989"/>
    </source>
</evidence>
<dbReference type="PANTHER" id="PTHR45436:SF5">
    <property type="entry name" value="SENSOR HISTIDINE KINASE TRCS"/>
    <property type="match status" value="1"/>
</dbReference>
<dbReference type="EMBL" id="JAUFRC010000001">
    <property type="protein sequence ID" value="MDN3711671.1"/>
    <property type="molecule type" value="Genomic_DNA"/>
</dbReference>
<dbReference type="PROSITE" id="PS50109">
    <property type="entry name" value="HIS_KIN"/>
    <property type="match status" value="1"/>
</dbReference>
<keyword evidence="9" id="KW-0472">Membrane</keyword>
<evidence type="ECO:0000256" key="4">
    <source>
        <dbReference type="ARBA" id="ARBA00022679"/>
    </source>
</evidence>
<keyword evidence="12" id="KW-1185">Reference proteome</keyword>
<keyword evidence="7 9" id="KW-1133">Transmembrane helix</keyword>
<keyword evidence="6 11" id="KW-0418">Kinase</keyword>
<reference evidence="12" key="1">
    <citation type="journal article" date="2019" name="Int. J. Syst. Evol. Microbiol.">
        <title>The Global Catalogue of Microorganisms (GCM) 10K type strain sequencing project: providing services to taxonomists for standard genome sequencing and annotation.</title>
        <authorList>
            <consortium name="The Broad Institute Genomics Platform"/>
            <consortium name="The Broad Institute Genome Sequencing Center for Infectious Disease"/>
            <person name="Wu L."/>
            <person name="Ma J."/>
        </authorList>
    </citation>
    <scope>NUCLEOTIDE SEQUENCE [LARGE SCALE GENOMIC DNA]</scope>
    <source>
        <strain evidence="12">CECT 8482</strain>
    </source>
</reference>
<evidence type="ECO:0000256" key="1">
    <source>
        <dbReference type="ARBA" id="ARBA00000085"/>
    </source>
</evidence>
<evidence type="ECO:0000256" key="3">
    <source>
        <dbReference type="ARBA" id="ARBA00022553"/>
    </source>
</evidence>
<feature type="transmembrane region" description="Helical" evidence="9">
    <location>
        <begin position="147"/>
        <end position="166"/>
    </location>
</feature>
<evidence type="ECO:0000256" key="9">
    <source>
        <dbReference type="SAM" id="Phobius"/>
    </source>
</evidence>
<keyword evidence="3" id="KW-0597">Phosphoprotein</keyword>
<dbReference type="InterPro" id="IPR050428">
    <property type="entry name" value="TCS_sensor_his_kinase"/>
</dbReference>
<comment type="catalytic activity">
    <reaction evidence="1">
        <text>ATP + protein L-histidine = ADP + protein N-phospho-L-histidine.</text>
        <dbReference type="EC" id="2.7.13.3"/>
    </reaction>
</comment>
<keyword evidence="5 9" id="KW-0812">Transmembrane</keyword>
<dbReference type="InterPro" id="IPR003594">
    <property type="entry name" value="HATPase_dom"/>
</dbReference>
<dbReference type="PANTHER" id="PTHR45436">
    <property type="entry name" value="SENSOR HISTIDINE KINASE YKOH"/>
    <property type="match status" value="1"/>
</dbReference>
<evidence type="ECO:0000313" key="12">
    <source>
        <dbReference type="Proteomes" id="UP001243846"/>
    </source>
</evidence>
<dbReference type="GO" id="GO:0016301">
    <property type="term" value="F:kinase activity"/>
    <property type="evidence" value="ECO:0007669"/>
    <property type="project" value="UniProtKB-KW"/>
</dbReference>
<sequence>MTFAAIGLALLFDRHATRVAVADLEARAMALIATIERGEAGGIRTRPIALDPRYDMPFSGAYWQMRIGERMLHSRSLWDVTLVPPEQPPPAGASAVIALEGPQEQSLLAVDRGLLLGNGPDAQAVRLIVAVDRRALSQARSAFIGDLLPYLAVLGALFLLASWVQIRVGLRPLSQVGARVATLDSGQNNRLGEDFPTEVVPLAREIDQLLDARDRDLARARHRAADLAHGFKTPLQALLGDAELLRGRGEHEVAQAIEEVVGVMHSHVDRELARARIHSDHGHARTDPAVVIDKIAKVLARTPRGGEILWQIEAPSGFFARIDGDDLIEVLGALMENALRFARHSLRVTLRAEEAVLVVTIRDDGPGVPESQLEALPERGRRLDQTPGGQGSGWPSPRISSRPHAAIWSCGMPIPASRSGSP</sequence>
<evidence type="ECO:0000256" key="8">
    <source>
        <dbReference type="SAM" id="MobiDB-lite"/>
    </source>
</evidence>
<feature type="domain" description="Histidine kinase" evidence="10">
    <location>
        <begin position="226"/>
        <end position="393"/>
    </location>
</feature>
<dbReference type="Gene3D" id="1.10.287.130">
    <property type="match status" value="1"/>
</dbReference>
<accession>A0ABT8D5M1</accession>
<dbReference type="InterPro" id="IPR003661">
    <property type="entry name" value="HisK_dim/P_dom"/>
</dbReference>
<dbReference type="EC" id="2.7.13.3" evidence="2"/>
<evidence type="ECO:0000256" key="5">
    <source>
        <dbReference type="ARBA" id="ARBA00022692"/>
    </source>
</evidence>
<dbReference type="InterPro" id="IPR036097">
    <property type="entry name" value="HisK_dim/P_sf"/>
</dbReference>
<name>A0ABT8D5M1_9RHOB</name>
<dbReference type="Pfam" id="PF02518">
    <property type="entry name" value="HATPase_c"/>
    <property type="match status" value="1"/>
</dbReference>
<dbReference type="InterPro" id="IPR036890">
    <property type="entry name" value="HATPase_C_sf"/>
</dbReference>
<feature type="region of interest" description="Disordered" evidence="8">
    <location>
        <begin position="368"/>
        <end position="402"/>
    </location>
</feature>